<organism evidence="3 4">
    <name type="scientific">Jiella flava</name>
    <dbReference type="NCBI Taxonomy" id="2816857"/>
    <lineage>
        <taxon>Bacteria</taxon>
        <taxon>Pseudomonadati</taxon>
        <taxon>Pseudomonadota</taxon>
        <taxon>Alphaproteobacteria</taxon>
        <taxon>Hyphomicrobiales</taxon>
        <taxon>Aurantimonadaceae</taxon>
        <taxon>Jiella</taxon>
    </lineage>
</organism>
<name>A0A939JW91_9HYPH</name>
<feature type="domain" description="Rhodanese" evidence="2">
    <location>
        <begin position="22"/>
        <end position="122"/>
    </location>
</feature>
<dbReference type="InterPro" id="IPR036873">
    <property type="entry name" value="Rhodanese-like_dom_sf"/>
</dbReference>
<dbReference type="EMBL" id="JAFMPP010000009">
    <property type="protein sequence ID" value="MBO0663274.1"/>
    <property type="molecule type" value="Genomic_DNA"/>
</dbReference>
<accession>A0A939JW91</accession>
<protein>
    <submittedName>
        <fullName evidence="3">Sulfurtransferase</fullName>
    </submittedName>
</protein>
<dbReference type="Proteomes" id="UP000664122">
    <property type="component" value="Unassembled WGS sequence"/>
</dbReference>
<dbReference type="SUPFAM" id="SSF52821">
    <property type="entry name" value="Rhodanese/Cell cycle control phosphatase"/>
    <property type="match status" value="1"/>
</dbReference>
<evidence type="ECO:0000313" key="4">
    <source>
        <dbReference type="Proteomes" id="UP000664122"/>
    </source>
</evidence>
<feature type="compositionally biased region" description="Basic and acidic residues" evidence="1">
    <location>
        <begin position="1"/>
        <end position="12"/>
    </location>
</feature>
<comment type="caution">
    <text evidence="3">The sequence shown here is derived from an EMBL/GenBank/DDBJ whole genome shotgun (WGS) entry which is preliminary data.</text>
</comment>
<dbReference type="InterPro" id="IPR001763">
    <property type="entry name" value="Rhodanese-like_dom"/>
</dbReference>
<reference evidence="3" key="1">
    <citation type="submission" date="2021-03" db="EMBL/GenBank/DDBJ databases">
        <title>Whole genome sequence of Jiella sp. CQZ9-1.</title>
        <authorList>
            <person name="Tuo L."/>
        </authorList>
    </citation>
    <scope>NUCLEOTIDE SEQUENCE</scope>
    <source>
        <strain evidence="3">CQZ9-1</strain>
    </source>
</reference>
<dbReference type="SMART" id="SM00450">
    <property type="entry name" value="RHOD"/>
    <property type="match status" value="1"/>
</dbReference>
<proteinExistence type="predicted"/>
<gene>
    <name evidence="3" type="ORF">J1C48_11855</name>
</gene>
<keyword evidence="4" id="KW-1185">Reference proteome</keyword>
<evidence type="ECO:0000256" key="1">
    <source>
        <dbReference type="SAM" id="MobiDB-lite"/>
    </source>
</evidence>
<sequence>MKDFITEARDKTGGSVSPRDAEGANALILDVREAEELASTGRVAGALHIPRGLLEAKADPSSPAQAAELTGALAANRPVNVLCASGARAALAAARLVEMGYTAKPIEGGIKAWQDAGLPIAKGGSA</sequence>
<feature type="region of interest" description="Disordered" evidence="1">
    <location>
        <begin position="1"/>
        <end position="20"/>
    </location>
</feature>
<dbReference type="PANTHER" id="PTHR44086">
    <property type="entry name" value="THIOSULFATE SULFURTRANSFERASE RDL2, MITOCHONDRIAL-RELATED"/>
    <property type="match status" value="1"/>
</dbReference>
<dbReference type="Pfam" id="PF00581">
    <property type="entry name" value="Rhodanese"/>
    <property type="match status" value="1"/>
</dbReference>
<evidence type="ECO:0000313" key="3">
    <source>
        <dbReference type="EMBL" id="MBO0663274.1"/>
    </source>
</evidence>
<dbReference type="Gene3D" id="3.40.250.10">
    <property type="entry name" value="Rhodanese-like domain"/>
    <property type="match status" value="1"/>
</dbReference>
<evidence type="ECO:0000259" key="2">
    <source>
        <dbReference type="PROSITE" id="PS50206"/>
    </source>
</evidence>
<dbReference type="GO" id="GO:0004792">
    <property type="term" value="F:thiosulfate-cyanide sulfurtransferase activity"/>
    <property type="evidence" value="ECO:0007669"/>
    <property type="project" value="TreeGrafter"/>
</dbReference>
<dbReference type="PANTHER" id="PTHR44086:SF10">
    <property type="entry name" value="THIOSULFATE SULFURTRANSFERASE_RHODANESE-LIKE DOMAIN-CONTAINING PROTEIN 3"/>
    <property type="match status" value="1"/>
</dbReference>
<dbReference type="AlphaFoldDB" id="A0A939JW91"/>
<dbReference type="PROSITE" id="PS50206">
    <property type="entry name" value="RHODANESE_3"/>
    <property type="match status" value="1"/>
</dbReference>